<name>A0AAV7P593_PLEWA</name>
<evidence type="ECO:0000256" key="1">
    <source>
        <dbReference type="SAM" id="MobiDB-lite"/>
    </source>
</evidence>
<evidence type="ECO:0000313" key="3">
    <source>
        <dbReference type="Proteomes" id="UP001066276"/>
    </source>
</evidence>
<comment type="caution">
    <text evidence="2">The sequence shown here is derived from an EMBL/GenBank/DDBJ whole genome shotgun (WGS) entry which is preliminary data.</text>
</comment>
<dbReference type="AlphaFoldDB" id="A0AAV7P593"/>
<gene>
    <name evidence="2" type="ORF">NDU88_008507</name>
</gene>
<evidence type="ECO:0000313" key="2">
    <source>
        <dbReference type="EMBL" id="KAJ1120335.1"/>
    </source>
</evidence>
<organism evidence="2 3">
    <name type="scientific">Pleurodeles waltl</name>
    <name type="common">Iberian ribbed newt</name>
    <dbReference type="NCBI Taxonomy" id="8319"/>
    <lineage>
        <taxon>Eukaryota</taxon>
        <taxon>Metazoa</taxon>
        <taxon>Chordata</taxon>
        <taxon>Craniata</taxon>
        <taxon>Vertebrata</taxon>
        <taxon>Euteleostomi</taxon>
        <taxon>Amphibia</taxon>
        <taxon>Batrachia</taxon>
        <taxon>Caudata</taxon>
        <taxon>Salamandroidea</taxon>
        <taxon>Salamandridae</taxon>
        <taxon>Pleurodelinae</taxon>
        <taxon>Pleurodeles</taxon>
    </lineage>
</organism>
<accession>A0AAV7P593</accession>
<sequence length="105" mass="10906">MRSADGLLPLAAHSSDPPGLRPHRNLPLPPAAGRESVVRGGHLSGSELGLRSGGVLCPFLFPHRLSWGVARAQPPSCALVAAGRTRQISLISPVLRTSSGSALRC</sequence>
<feature type="region of interest" description="Disordered" evidence="1">
    <location>
        <begin position="1"/>
        <end position="33"/>
    </location>
</feature>
<proteinExistence type="predicted"/>
<keyword evidence="3" id="KW-1185">Reference proteome</keyword>
<reference evidence="2" key="1">
    <citation type="journal article" date="2022" name="bioRxiv">
        <title>Sequencing and chromosome-scale assembly of the giantPleurodeles waltlgenome.</title>
        <authorList>
            <person name="Brown T."/>
            <person name="Elewa A."/>
            <person name="Iarovenko S."/>
            <person name="Subramanian E."/>
            <person name="Araus A.J."/>
            <person name="Petzold A."/>
            <person name="Susuki M."/>
            <person name="Suzuki K.-i.T."/>
            <person name="Hayashi T."/>
            <person name="Toyoda A."/>
            <person name="Oliveira C."/>
            <person name="Osipova E."/>
            <person name="Leigh N.D."/>
            <person name="Simon A."/>
            <person name="Yun M.H."/>
        </authorList>
    </citation>
    <scope>NUCLEOTIDE SEQUENCE</scope>
    <source>
        <strain evidence="2">20211129_DDA</strain>
        <tissue evidence="2">Liver</tissue>
    </source>
</reference>
<dbReference type="EMBL" id="JANPWB010000012">
    <property type="protein sequence ID" value="KAJ1120335.1"/>
    <property type="molecule type" value="Genomic_DNA"/>
</dbReference>
<dbReference type="Proteomes" id="UP001066276">
    <property type="component" value="Chromosome 8"/>
</dbReference>
<protein>
    <submittedName>
        <fullName evidence="2">Uncharacterized protein</fullName>
    </submittedName>
</protein>